<proteinExistence type="predicted"/>
<accession>A0ACC6TWI6</accession>
<sequence length="115" mass="12327">MLLRATGDDASWRPLTGGQKGAGGALTRIALSSVTIRLFNERVIAARLAGVAVSRMRRNMTGRGVAAAIVITCARALVRYVVDHNVHGVSFGFALSFRPIFAGSLIGKFCFYQTK</sequence>
<comment type="caution">
    <text evidence="1">The sequence shown here is derived from an EMBL/GenBank/DDBJ whole genome shotgun (WGS) entry which is preliminary data.</text>
</comment>
<gene>
    <name evidence="1" type="ORF">AB4Y32_07970</name>
</gene>
<dbReference type="Proteomes" id="UP001558850">
    <property type="component" value="Unassembled WGS sequence"/>
</dbReference>
<keyword evidence="2" id="KW-1185">Reference proteome</keyword>
<evidence type="ECO:0000313" key="2">
    <source>
        <dbReference type="Proteomes" id="UP001558850"/>
    </source>
</evidence>
<organism evidence="1 2">
    <name type="scientific">Paraburkholderia phymatum</name>
    <dbReference type="NCBI Taxonomy" id="148447"/>
    <lineage>
        <taxon>Bacteria</taxon>
        <taxon>Pseudomonadati</taxon>
        <taxon>Pseudomonadota</taxon>
        <taxon>Betaproteobacteria</taxon>
        <taxon>Burkholderiales</taxon>
        <taxon>Burkholderiaceae</taxon>
        <taxon>Paraburkholderia</taxon>
    </lineage>
</organism>
<evidence type="ECO:0000313" key="1">
    <source>
        <dbReference type="EMBL" id="MEX3931740.1"/>
    </source>
</evidence>
<protein>
    <submittedName>
        <fullName evidence="1">Uncharacterized protein</fullName>
    </submittedName>
</protein>
<dbReference type="EMBL" id="JBFRCH010000003">
    <property type="protein sequence ID" value="MEX3931740.1"/>
    <property type="molecule type" value="Genomic_DNA"/>
</dbReference>
<name>A0ACC6TWI6_9BURK</name>
<reference evidence="1" key="1">
    <citation type="submission" date="2024-07" db="EMBL/GenBank/DDBJ databases">
        <title>A survey of Mimosa microsymbionts across Brazilian biomes reveals a high diversity of Paraburkholderia nodulating endemic species, but also that Cupriavidus is common as a symbiont of widespread species.</title>
        <authorList>
            <person name="Rouws L."/>
            <person name="Barauna A."/>
            <person name="Beukes C."/>
            <person name="Rouws J.R.C."/>
            <person name="De Faria S.M."/>
            <person name="Gross E."/>
            <person name="Bueno Dos Reis Junior F."/>
            <person name="Simon M.F."/>
            <person name="Maluk M."/>
            <person name="Odee D.W."/>
            <person name="Kenicer G."/>
            <person name="Young J.P.W."/>
            <person name="Reis V.M."/>
            <person name="Zilli J."/>
            <person name="James E.K."/>
        </authorList>
    </citation>
    <scope>NUCLEOTIDE SEQUENCE</scope>
    <source>
        <strain evidence="1">EG181B</strain>
    </source>
</reference>